<feature type="transmembrane region" description="Helical" evidence="6">
    <location>
        <begin position="81"/>
        <end position="104"/>
    </location>
</feature>
<feature type="transmembrane region" description="Helical" evidence="6">
    <location>
        <begin position="303"/>
        <end position="329"/>
    </location>
</feature>
<dbReference type="GO" id="GO:0035435">
    <property type="term" value="P:phosphate ion transmembrane transport"/>
    <property type="evidence" value="ECO:0007669"/>
    <property type="project" value="TreeGrafter"/>
</dbReference>
<evidence type="ECO:0000256" key="1">
    <source>
        <dbReference type="ARBA" id="ARBA00004141"/>
    </source>
</evidence>
<dbReference type="PANTHER" id="PTHR11101">
    <property type="entry name" value="PHOSPHATE TRANSPORTER"/>
    <property type="match status" value="1"/>
</dbReference>
<evidence type="ECO:0000256" key="2">
    <source>
        <dbReference type="ARBA" id="ARBA00022448"/>
    </source>
</evidence>
<dbReference type="GO" id="GO:0016020">
    <property type="term" value="C:membrane"/>
    <property type="evidence" value="ECO:0007669"/>
    <property type="project" value="UniProtKB-SubCell"/>
</dbReference>
<dbReference type="PANTHER" id="PTHR11101:SF80">
    <property type="entry name" value="PHOSPHATE TRANSPORTER"/>
    <property type="match status" value="1"/>
</dbReference>
<dbReference type="EMBL" id="CP157483">
    <property type="protein sequence ID" value="XBO44968.1"/>
    <property type="molecule type" value="Genomic_DNA"/>
</dbReference>
<evidence type="ECO:0000256" key="6">
    <source>
        <dbReference type="SAM" id="Phobius"/>
    </source>
</evidence>
<keyword evidence="4 6" id="KW-1133">Transmembrane helix</keyword>
<evidence type="ECO:0000313" key="7">
    <source>
        <dbReference type="EMBL" id="XBO44968.1"/>
    </source>
</evidence>
<reference evidence="7" key="1">
    <citation type="submission" date="2024-05" db="EMBL/GenBank/DDBJ databases">
        <authorList>
            <person name="Kim S."/>
            <person name="Heo J."/>
            <person name="Choi H."/>
            <person name="Choi Y."/>
            <person name="Kwon S.-W."/>
            <person name="Kim Y."/>
        </authorList>
    </citation>
    <scope>NUCLEOTIDE SEQUENCE</scope>
    <source>
        <strain evidence="7">KACC 23699</strain>
    </source>
</reference>
<feature type="transmembrane region" description="Helical" evidence="6">
    <location>
        <begin position="218"/>
        <end position="237"/>
    </location>
</feature>
<keyword evidence="3 6" id="KW-0812">Transmembrane</keyword>
<sequence length="333" mass="34394">MDWLPVGIVIALAMGFNYTNGFHDAANAIATSVSTRALTPRVALAMAAVANLLGGLMVWMFGQVAATVGKGIIEAPTGSEGLAICAAALIGAIGWNLLTWWYGLPSSSSHALIGGLVGAALAAGATVKWDGVWHKVVIPMVVSPFAGIILGYLLMAAILWLFRRAQPGRVSRGFRYAQTVSAASMAVGHGFQDASKTAGVVVLALTVGGYSSGGEVPLWVLLISAVVISLGTYAGGWRIMRTLGRRIIHLDPPQGFASESSAASILWIAGIGYGAPISTTHVITSAIMGVGATKRLSAVRWGVAGNIVGAWVLTFPGAGSAAALTYWLIHLFL</sequence>
<gene>
    <name evidence="7" type="ORF">ABEG17_06415</name>
</gene>
<protein>
    <submittedName>
        <fullName evidence="7">Inorganic phosphate transporter</fullName>
    </submittedName>
</protein>
<evidence type="ECO:0000256" key="4">
    <source>
        <dbReference type="ARBA" id="ARBA00022989"/>
    </source>
</evidence>
<feature type="transmembrane region" description="Helical" evidence="6">
    <location>
        <begin position="141"/>
        <end position="162"/>
    </location>
</feature>
<evidence type="ECO:0000256" key="5">
    <source>
        <dbReference type="ARBA" id="ARBA00023136"/>
    </source>
</evidence>
<feature type="transmembrane region" description="Helical" evidence="6">
    <location>
        <begin position="111"/>
        <end position="129"/>
    </location>
</feature>
<keyword evidence="2" id="KW-0813">Transport</keyword>
<organism evidence="7">
    <name type="scientific">Pedococcus sp. KACC 23699</name>
    <dbReference type="NCBI Taxonomy" id="3149228"/>
    <lineage>
        <taxon>Bacteria</taxon>
        <taxon>Bacillati</taxon>
        <taxon>Actinomycetota</taxon>
        <taxon>Actinomycetes</taxon>
        <taxon>Micrococcales</taxon>
        <taxon>Intrasporangiaceae</taxon>
        <taxon>Pedococcus</taxon>
    </lineage>
</organism>
<dbReference type="Pfam" id="PF01384">
    <property type="entry name" value="PHO4"/>
    <property type="match status" value="2"/>
</dbReference>
<dbReference type="GO" id="GO:0005315">
    <property type="term" value="F:phosphate transmembrane transporter activity"/>
    <property type="evidence" value="ECO:0007669"/>
    <property type="project" value="InterPro"/>
</dbReference>
<dbReference type="AlphaFoldDB" id="A0AAU7JX08"/>
<evidence type="ECO:0000256" key="3">
    <source>
        <dbReference type="ARBA" id="ARBA00022692"/>
    </source>
</evidence>
<dbReference type="InterPro" id="IPR001204">
    <property type="entry name" value="Phos_transporter"/>
</dbReference>
<proteinExistence type="predicted"/>
<name>A0AAU7JX08_9MICO</name>
<dbReference type="RefSeq" id="WP_406832453.1">
    <property type="nucleotide sequence ID" value="NZ_CP157483.1"/>
</dbReference>
<feature type="transmembrane region" description="Helical" evidence="6">
    <location>
        <begin position="42"/>
        <end position="61"/>
    </location>
</feature>
<accession>A0AAU7JX08</accession>
<keyword evidence="5 6" id="KW-0472">Membrane</keyword>
<comment type="subcellular location">
    <subcellularLocation>
        <location evidence="1">Membrane</location>
        <topology evidence="1">Multi-pass membrane protein</topology>
    </subcellularLocation>
</comment>